<dbReference type="Pfam" id="PF00127">
    <property type="entry name" value="Copper-bind"/>
    <property type="match status" value="1"/>
</dbReference>
<dbReference type="InterPro" id="IPR008972">
    <property type="entry name" value="Cupredoxin"/>
</dbReference>
<dbReference type="Gene3D" id="2.60.40.1120">
    <property type="entry name" value="Carboxypeptidase-like, regulatory domain"/>
    <property type="match status" value="1"/>
</dbReference>
<dbReference type="GO" id="GO:0030246">
    <property type="term" value="F:carbohydrate binding"/>
    <property type="evidence" value="ECO:0007669"/>
    <property type="project" value="InterPro"/>
</dbReference>
<keyword evidence="2" id="KW-0186">Copper</keyword>
<evidence type="ECO:0000256" key="1">
    <source>
        <dbReference type="ARBA" id="ARBA00022723"/>
    </source>
</evidence>
<dbReference type="SUPFAM" id="SSF49452">
    <property type="entry name" value="Starch-binding domain-like"/>
    <property type="match status" value="1"/>
</dbReference>
<dbReference type="EMBL" id="CADCTV010000593">
    <property type="protein sequence ID" value="CAA9345619.1"/>
    <property type="molecule type" value="Genomic_DNA"/>
</dbReference>
<feature type="chain" id="PRO_5027046737" description="Blue (type 1) copper domain-containing protein" evidence="4">
    <location>
        <begin position="23"/>
        <end position="227"/>
    </location>
</feature>
<dbReference type="PANTHER" id="PTHR36507:SF1">
    <property type="entry name" value="BLL1555 PROTEIN"/>
    <property type="match status" value="1"/>
</dbReference>
<name>A0A6J4M089_9BACT</name>
<keyword evidence="1" id="KW-0479">Metal-binding</keyword>
<evidence type="ECO:0000256" key="3">
    <source>
        <dbReference type="SAM" id="MobiDB-lite"/>
    </source>
</evidence>
<sequence>MTRNIRTIGSLALVLALGAASACGGGSGGGGGGPPTGTQTGTVAGRVSNGAAGVAGVSVSIAGGGSATTDAGGNFSIGNVTTGARTVAITMPAGFITANPADGTSKEVTVSAGQSATANFGLKRGVVVTASGTSFSPKSVSVPTGATVRWVNAGGGAHTVTPATAGQAGGWASANLPEGALFEHTFGTAGNFNYRCLPHEAMGMTGSVGVGGSTTTPPEPDVPSYDR</sequence>
<dbReference type="GO" id="GO:0009055">
    <property type="term" value="F:electron transfer activity"/>
    <property type="evidence" value="ECO:0007669"/>
    <property type="project" value="InterPro"/>
</dbReference>
<keyword evidence="4" id="KW-0732">Signal</keyword>
<evidence type="ECO:0000313" key="6">
    <source>
        <dbReference type="EMBL" id="CAA9345619.1"/>
    </source>
</evidence>
<dbReference type="GO" id="GO:0005507">
    <property type="term" value="F:copper ion binding"/>
    <property type="evidence" value="ECO:0007669"/>
    <property type="project" value="InterPro"/>
</dbReference>
<dbReference type="SUPFAM" id="SSF49503">
    <property type="entry name" value="Cupredoxins"/>
    <property type="match status" value="1"/>
</dbReference>
<dbReference type="PROSITE" id="PS51257">
    <property type="entry name" value="PROKAR_LIPOPROTEIN"/>
    <property type="match status" value="1"/>
</dbReference>
<evidence type="ECO:0000259" key="5">
    <source>
        <dbReference type="Pfam" id="PF00127"/>
    </source>
</evidence>
<reference evidence="6" key="1">
    <citation type="submission" date="2020-02" db="EMBL/GenBank/DDBJ databases">
        <authorList>
            <person name="Meier V. D."/>
        </authorList>
    </citation>
    <scope>NUCLEOTIDE SEQUENCE</scope>
    <source>
        <strain evidence="6">AVDCRST_MAG89</strain>
    </source>
</reference>
<evidence type="ECO:0000256" key="2">
    <source>
        <dbReference type="ARBA" id="ARBA00023008"/>
    </source>
</evidence>
<dbReference type="InterPro" id="IPR013784">
    <property type="entry name" value="Carb-bd-like_fold"/>
</dbReference>
<feature type="signal peptide" evidence="4">
    <location>
        <begin position="1"/>
        <end position="22"/>
    </location>
</feature>
<dbReference type="PANTHER" id="PTHR36507">
    <property type="entry name" value="BLL1555 PROTEIN"/>
    <property type="match status" value="1"/>
</dbReference>
<evidence type="ECO:0000256" key="4">
    <source>
        <dbReference type="SAM" id="SignalP"/>
    </source>
</evidence>
<organism evidence="6">
    <name type="scientific">uncultured Gemmatimonadota bacterium</name>
    <dbReference type="NCBI Taxonomy" id="203437"/>
    <lineage>
        <taxon>Bacteria</taxon>
        <taxon>Pseudomonadati</taxon>
        <taxon>Gemmatimonadota</taxon>
        <taxon>environmental samples</taxon>
    </lineage>
</organism>
<gene>
    <name evidence="6" type="ORF">AVDCRST_MAG89-2846</name>
</gene>
<feature type="region of interest" description="Disordered" evidence="3">
    <location>
        <begin position="207"/>
        <end position="227"/>
    </location>
</feature>
<dbReference type="InterPro" id="IPR000923">
    <property type="entry name" value="BlueCu_1"/>
</dbReference>
<proteinExistence type="predicted"/>
<protein>
    <recommendedName>
        <fullName evidence="5">Blue (type 1) copper domain-containing protein</fullName>
    </recommendedName>
</protein>
<accession>A0A6J4M089</accession>
<dbReference type="AlphaFoldDB" id="A0A6J4M089"/>
<feature type="domain" description="Blue (type 1) copper" evidence="5">
    <location>
        <begin position="131"/>
        <end position="210"/>
    </location>
</feature>
<dbReference type="InterPro" id="IPR052721">
    <property type="entry name" value="ET_Amicyanin"/>
</dbReference>
<dbReference type="Gene3D" id="2.60.40.420">
    <property type="entry name" value="Cupredoxins - blue copper proteins"/>
    <property type="match status" value="1"/>
</dbReference>